<feature type="region of interest" description="Disordered" evidence="1">
    <location>
        <begin position="202"/>
        <end position="236"/>
    </location>
</feature>
<dbReference type="AlphaFoldDB" id="A0A8H3B0Y5"/>
<dbReference type="InterPro" id="IPR011990">
    <property type="entry name" value="TPR-like_helical_dom_sf"/>
</dbReference>
<protein>
    <recommendedName>
        <fullName evidence="6">Protein SMG7</fullName>
    </recommendedName>
</protein>
<dbReference type="InterPro" id="IPR018834">
    <property type="entry name" value="DNA/RNA-bd_Est1-type"/>
</dbReference>
<dbReference type="PANTHER" id="PTHR15696:SF36">
    <property type="entry name" value="NONSENSE-MEDIATED MRNA DECAY FACTOR"/>
    <property type="match status" value="1"/>
</dbReference>
<dbReference type="Gene3D" id="1.25.40.10">
    <property type="entry name" value="Tetratricopeptide repeat domain"/>
    <property type="match status" value="1"/>
</dbReference>
<feature type="compositionally biased region" description="Basic and acidic residues" evidence="1">
    <location>
        <begin position="677"/>
        <end position="692"/>
    </location>
</feature>
<evidence type="ECO:0000259" key="2">
    <source>
        <dbReference type="Pfam" id="PF10373"/>
    </source>
</evidence>
<gene>
    <name evidence="4" type="ORF">RDB_LOCUS46289</name>
</gene>
<feature type="region of interest" description="Disordered" evidence="1">
    <location>
        <begin position="746"/>
        <end position="793"/>
    </location>
</feature>
<name>A0A8H3B0Y5_9AGAM</name>
<evidence type="ECO:0000313" key="4">
    <source>
        <dbReference type="EMBL" id="CAE6444995.1"/>
    </source>
</evidence>
<dbReference type="EMBL" id="CAJMWY010000719">
    <property type="protein sequence ID" value="CAE6444995.1"/>
    <property type="molecule type" value="Genomic_DNA"/>
</dbReference>
<organism evidence="4 5">
    <name type="scientific">Rhizoctonia solani</name>
    <dbReference type="NCBI Taxonomy" id="456999"/>
    <lineage>
        <taxon>Eukaryota</taxon>
        <taxon>Fungi</taxon>
        <taxon>Dikarya</taxon>
        <taxon>Basidiomycota</taxon>
        <taxon>Agaricomycotina</taxon>
        <taxon>Agaricomycetes</taxon>
        <taxon>Cantharellales</taxon>
        <taxon>Ceratobasidiaceae</taxon>
        <taxon>Rhizoctonia</taxon>
    </lineage>
</organism>
<dbReference type="InterPro" id="IPR019458">
    <property type="entry name" value="Est1-like_N"/>
</dbReference>
<feature type="region of interest" description="Disordered" evidence="1">
    <location>
        <begin position="151"/>
        <end position="177"/>
    </location>
</feature>
<feature type="region of interest" description="Disordered" evidence="1">
    <location>
        <begin position="311"/>
        <end position="341"/>
    </location>
</feature>
<reference evidence="4" key="1">
    <citation type="submission" date="2021-01" db="EMBL/GenBank/DDBJ databases">
        <authorList>
            <person name="Kaushik A."/>
        </authorList>
    </citation>
    <scope>NUCLEOTIDE SEQUENCE</scope>
    <source>
        <strain evidence="4">AG4-RS23</strain>
    </source>
</reference>
<dbReference type="Pfam" id="PF10373">
    <property type="entry name" value="EST1_DNA_bind"/>
    <property type="match status" value="1"/>
</dbReference>
<feature type="region of interest" description="Disordered" evidence="1">
    <location>
        <begin position="578"/>
        <end position="597"/>
    </location>
</feature>
<feature type="compositionally biased region" description="Basic residues" evidence="1">
    <location>
        <begin position="216"/>
        <end position="225"/>
    </location>
</feature>
<sequence length="998" mass="110182">MGDPSKLSRDAKGLVADFREELKLRDPWDREIDIQFKRIQRKYKDILFDHPFARQAHSVDQALWTDTSYALITQYRARIDPTRTSPPNKNTIVENRKILQKFLAFLGAEGTFWSGIVSRLVRIHGLTEVNGAMAALGMNVVEFENRESLARHGQAEIAPAASEESSAPTHPPPSHEHRSNKLLVVFRALIYLGDIARYREQYGTHPNKGNSETSAKRSRGGRRGRGGGTEKSTEKPFSKAEAFYIQARLLLPDYGNPFNQLAIVYSYQHDFFGAALNYYRALCVRKPFPTAQDNLVRTLAKCLDADREMWRERREHEGESDSGKGKGKAQPAEKSPDNDASMDLESRFKHDVVLLHALWAGKCRSAKLARHTQNVLASFASLVSRRLLPAATIVQVFVITLGALWRVRMFRSEDNHTQERRRTKPKGEDERDDDIPLETRIVAHLIALYTVLLEIGTREIQDGVNEAGRMIGDERQLSEKLAQRITGTFRRMLPALRIASKWIKANVRYLQQYPLDGGKELDMSTSPGLPNTMRPSLDSFWRVWSRFDAQLSGAFPLDLLSPITVDLEEDIDMKGFSPLKWGPGGGTGSGREGVENEAASVHPNEEQLMRIGDLIVDAKYIIALPECPLASGLSMQSTLSQGYTSGNSGRYERWDDHDGTDLGSDDGVLEDDSPNQEDDRATVSTRTDDDPVRLAMNARLSDEEDDDEQILYPQGYRQRPVSISMSPPAQSASPLETGVRPVSISMSPPAQSASPLETGVPAWPPPTPSFLSEPGERPAQFNQSPPSRPAGTTAEDLLNRVLNGTPTFLNMPTNSIGEDTSVITSNTSFAGRSISMHGPTPSFLAPSNQTRSFSAFNPPVPGLNPRQNFSRSPPQPSPFSNPRSSSLSIGGSSGTSLPGRPSDPATSLFPSHTRLPSLTGATSIWTPAPQEVTRTPSWGAHSRTGPMRSNSIAGGMIPPTSVPEGMWPTRNQGFGDMEVSHLARQQTYAASSDSPRWG</sequence>
<feature type="compositionally biased region" description="Low complexity" evidence="1">
    <location>
        <begin position="155"/>
        <end position="168"/>
    </location>
</feature>
<evidence type="ECO:0000259" key="3">
    <source>
        <dbReference type="Pfam" id="PF10374"/>
    </source>
</evidence>
<feature type="region of interest" description="Disordered" evidence="1">
    <location>
        <begin position="414"/>
        <end position="433"/>
    </location>
</feature>
<dbReference type="Proteomes" id="UP000663861">
    <property type="component" value="Unassembled WGS sequence"/>
</dbReference>
<dbReference type="InterPro" id="IPR045153">
    <property type="entry name" value="Est1/Ebs1-like"/>
</dbReference>
<evidence type="ECO:0000313" key="5">
    <source>
        <dbReference type="Proteomes" id="UP000663861"/>
    </source>
</evidence>
<evidence type="ECO:0000256" key="1">
    <source>
        <dbReference type="SAM" id="MobiDB-lite"/>
    </source>
</evidence>
<dbReference type="SUPFAM" id="SSF48452">
    <property type="entry name" value="TPR-like"/>
    <property type="match status" value="1"/>
</dbReference>
<feature type="compositionally biased region" description="Low complexity" evidence="1">
    <location>
        <begin position="880"/>
        <end position="899"/>
    </location>
</feature>
<accession>A0A8H3B0Y5</accession>
<feature type="region of interest" description="Disordered" evidence="1">
    <location>
        <begin position="840"/>
        <end position="977"/>
    </location>
</feature>
<dbReference type="PANTHER" id="PTHR15696">
    <property type="entry name" value="SMG-7 SUPPRESSOR WITH MORPHOLOGICAL EFFECT ON GENITALIA PROTEIN 7"/>
    <property type="match status" value="1"/>
</dbReference>
<feature type="compositionally biased region" description="Acidic residues" evidence="1">
    <location>
        <begin position="663"/>
        <end position="676"/>
    </location>
</feature>
<proteinExistence type="predicted"/>
<evidence type="ECO:0008006" key="6">
    <source>
        <dbReference type="Google" id="ProtNLM"/>
    </source>
</evidence>
<feature type="compositionally biased region" description="Polar residues" evidence="1">
    <location>
        <begin position="638"/>
        <end position="648"/>
    </location>
</feature>
<feature type="compositionally biased region" description="Gly residues" evidence="1">
    <location>
        <begin position="582"/>
        <end position="591"/>
    </location>
</feature>
<feature type="compositionally biased region" description="Polar residues" evidence="1">
    <location>
        <begin position="904"/>
        <end position="925"/>
    </location>
</feature>
<feature type="domain" description="Telomerase activating protein Est1-like N-terminal" evidence="3">
    <location>
        <begin position="59"/>
        <end position="202"/>
    </location>
</feature>
<dbReference type="Pfam" id="PF10374">
    <property type="entry name" value="EST1"/>
    <property type="match status" value="1"/>
</dbReference>
<feature type="compositionally biased region" description="Basic and acidic residues" evidence="1">
    <location>
        <begin position="414"/>
        <end position="429"/>
    </location>
</feature>
<feature type="compositionally biased region" description="Basic and acidic residues" evidence="1">
    <location>
        <begin position="650"/>
        <end position="660"/>
    </location>
</feature>
<feature type="domain" description="DNA/RNA-binding" evidence="2">
    <location>
        <begin position="240"/>
        <end position="580"/>
    </location>
</feature>
<comment type="caution">
    <text evidence="4">The sequence shown here is derived from an EMBL/GenBank/DDBJ whole genome shotgun (WGS) entry which is preliminary data.</text>
</comment>
<feature type="region of interest" description="Disordered" evidence="1">
    <location>
        <begin position="638"/>
        <end position="693"/>
    </location>
</feature>
<feature type="compositionally biased region" description="Polar residues" evidence="1">
    <location>
        <begin position="845"/>
        <end position="855"/>
    </location>
</feature>
<feature type="compositionally biased region" description="Polar residues" evidence="1">
    <location>
        <begin position="746"/>
        <end position="755"/>
    </location>
</feature>
<feature type="compositionally biased region" description="Basic and acidic residues" evidence="1">
    <location>
        <begin position="311"/>
        <end position="324"/>
    </location>
</feature>